<organism evidence="3 4">
    <name type="scientific">Nakamurella panacisegetis</name>
    <dbReference type="NCBI Taxonomy" id="1090615"/>
    <lineage>
        <taxon>Bacteria</taxon>
        <taxon>Bacillati</taxon>
        <taxon>Actinomycetota</taxon>
        <taxon>Actinomycetes</taxon>
        <taxon>Nakamurellales</taxon>
        <taxon>Nakamurellaceae</taxon>
        <taxon>Nakamurella</taxon>
    </lineage>
</organism>
<evidence type="ECO:0000313" key="4">
    <source>
        <dbReference type="Proteomes" id="UP000198741"/>
    </source>
</evidence>
<evidence type="ECO:0000313" key="3">
    <source>
        <dbReference type="EMBL" id="SDO77781.1"/>
    </source>
</evidence>
<feature type="domain" description="EccD-like transmembrane" evidence="2">
    <location>
        <begin position="112"/>
        <end position="458"/>
    </location>
</feature>
<gene>
    <name evidence="3" type="ORF">SAMN04515671_1968</name>
</gene>
<feature type="transmembrane region" description="Helical" evidence="1">
    <location>
        <begin position="211"/>
        <end position="233"/>
    </location>
</feature>
<keyword evidence="1" id="KW-1133">Transmembrane helix</keyword>
<name>A0A1H0MBV9_9ACTN</name>
<accession>A0A1H0MBV9</accession>
<dbReference type="InterPro" id="IPR044049">
    <property type="entry name" value="EccD_transm"/>
</dbReference>
<feature type="transmembrane region" description="Helical" evidence="1">
    <location>
        <begin position="404"/>
        <end position="423"/>
    </location>
</feature>
<feature type="transmembrane region" description="Helical" evidence="1">
    <location>
        <begin position="268"/>
        <end position="297"/>
    </location>
</feature>
<dbReference type="EMBL" id="LT629710">
    <property type="protein sequence ID" value="SDO77781.1"/>
    <property type="molecule type" value="Genomic_DNA"/>
</dbReference>
<dbReference type="InterPro" id="IPR024962">
    <property type="entry name" value="YukD-like"/>
</dbReference>
<dbReference type="STRING" id="1090615.SAMN04515671_1968"/>
<feature type="transmembrane region" description="Helical" evidence="1">
    <location>
        <begin position="166"/>
        <end position="188"/>
    </location>
</feature>
<feature type="transmembrane region" description="Helical" evidence="1">
    <location>
        <begin position="141"/>
        <end position="159"/>
    </location>
</feature>
<feature type="transmembrane region" description="Helical" evidence="1">
    <location>
        <begin position="444"/>
        <end position="463"/>
    </location>
</feature>
<dbReference type="RefSeq" id="WP_172832252.1">
    <property type="nucleotide sequence ID" value="NZ_LT629710.1"/>
</dbReference>
<keyword evidence="4" id="KW-1185">Reference proteome</keyword>
<dbReference type="AlphaFoldDB" id="A0A1H0MBV9"/>
<keyword evidence="1" id="KW-0472">Membrane</keyword>
<sequence length="471" mass="47344">MSTRFTRVTVVGDGRQIDVSLPADAPLTEQMPIVLRLLSVPTGAAPVRWRLAAPEFGALDPNRSLDDVGVLDGAALYLTEAATAPPAPFVDDVEEVVAETVVDAAPAWRDQARRSGIAWLLVVVMGGGLLLGLGTTSAVGWIAPAVVLLAALAVGAAIGEPGGRTAALTAVPAAPAVVLGVVAARPSILGRVGDLSFPGVVPTRPIDELGVAWNGFPLLLVTAAALGLAAAGAVGRTPGLATGALIGALASVGGLIGIRAGLPVDRTAALALVLAVVLTGLAGQAALGGAGLVDLMVADERGEPVPRALVVAAVRRGLSLAGGLVGSAAVVGAVAGWELIVRAPDDGSIAWTAPALGILGGAVFGSRSRMFTRAAHIGPMLAVTVVVAVAVALRLPAWLELTPATGSVLVLLVLMVVGALLLLGGLRTLREVSGARVQRGLERLELLAVLALVPGLVLLFRVIPAVQRWWG</sequence>
<feature type="transmembrane region" description="Helical" evidence="1">
    <location>
        <begin position="117"/>
        <end position="135"/>
    </location>
</feature>
<evidence type="ECO:0000256" key="1">
    <source>
        <dbReference type="SAM" id="Phobius"/>
    </source>
</evidence>
<dbReference type="Proteomes" id="UP000198741">
    <property type="component" value="Chromosome I"/>
</dbReference>
<protein>
    <submittedName>
        <fullName evidence="3">Type VII secretion integral membrane protein EccD</fullName>
    </submittedName>
</protein>
<dbReference type="Pfam" id="PF08817">
    <property type="entry name" value="YukD"/>
    <property type="match status" value="1"/>
</dbReference>
<feature type="transmembrane region" description="Helical" evidence="1">
    <location>
        <begin position="377"/>
        <end position="398"/>
    </location>
</feature>
<dbReference type="Gene3D" id="3.10.20.90">
    <property type="entry name" value="Phosphatidylinositol 3-kinase Catalytic Subunit, Chain A, domain 1"/>
    <property type="match status" value="1"/>
</dbReference>
<feature type="transmembrane region" description="Helical" evidence="1">
    <location>
        <begin position="318"/>
        <end position="337"/>
    </location>
</feature>
<dbReference type="Pfam" id="PF19053">
    <property type="entry name" value="EccD"/>
    <property type="match status" value="1"/>
</dbReference>
<evidence type="ECO:0000259" key="2">
    <source>
        <dbReference type="Pfam" id="PF19053"/>
    </source>
</evidence>
<proteinExistence type="predicted"/>
<feature type="transmembrane region" description="Helical" evidence="1">
    <location>
        <begin position="349"/>
        <end position="365"/>
    </location>
</feature>
<reference evidence="3 4" key="1">
    <citation type="submission" date="2016-10" db="EMBL/GenBank/DDBJ databases">
        <authorList>
            <person name="de Groot N.N."/>
        </authorList>
    </citation>
    <scope>NUCLEOTIDE SEQUENCE [LARGE SCALE GENOMIC DNA]</scope>
    <source>
        <strain evidence="4">P4-7,KCTC 19426,CECT 7604</strain>
    </source>
</reference>
<feature type="transmembrane region" description="Helical" evidence="1">
    <location>
        <begin position="240"/>
        <end position="262"/>
    </location>
</feature>
<keyword evidence="1" id="KW-0812">Transmembrane</keyword>